<dbReference type="SUPFAM" id="SSF53335">
    <property type="entry name" value="S-adenosyl-L-methionine-dependent methyltransferases"/>
    <property type="match status" value="1"/>
</dbReference>
<dbReference type="EMBL" id="LT630003">
    <property type="protein sequence ID" value="SET93908.1"/>
    <property type="molecule type" value="Genomic_DNA"/>
</dbReference>
<dbReference type="Proteomes" id="UP000198970">
    <property type="component" value="Chromosome I"/>
</dbReference>
<proteinExistence type="predicted"/>
<name>A0ABY1CDD6_9FIRM</name>
<protein>
    <submittedName>
        <fullName evidence="2">Methyltransferase, FkbM family</fullName>
    </submittedName>
</protein>
<reference evidence="2 3" key="1">
    <citation type="submission" date="2016-10" db="EMBL/GenBank/DDBJ databases">
        <authorList>
            <person name="Varghese N."/>
            <person name="Submissions S."/>
        </authorList>
    </citation>
    <scope>NUCLEOTIDE SEQUENCE [LARGE SCALE GENOMIC DNA]</scope>
    <source>
        <strain evidence="2 3">ATCC 19403</strain>
    </source>
</reference>
<evidence type="ECO:0000313" key="2">
    <source>
        <dbReference type="EMBL" id="SET93908.1"/>
    </source>
</evidence>
<sequence length="382" mass="43739">MESFRKEYDIIQRQWNGNLQTADQAFREFEQKVAGRPLVLFGAAWIGDFVYERLVSRGIEITCFCDNFVKGVTPAGHTPIITADELIKMYPTAVVIITNDKACFIIRQQLLDLGFGEDQLLLLKQLDHQQLDLQQFSLDQLQPYIDGYERMYDFFTDEISKQIIIARMKSYLFGTSIKKSDSPQYFEKGIIQLSEHEVFVDGGFFTGDTAEEFIRQTNGKFNYYYGFEPDILSREKARKNLSQYECNSNIEVIPRGLHSKQTKLKFASSNGAQASGGTIIEDADITGDNVVSVDVTSLDHFFANTSEVPTFIKMDIEGAEKNALLGAKNVIQTAKPKLAICVYHKPEDLYELTELIHSYNPDYKFVLRHYAHYFWETVLYAV</sequence>
<dbReference type="InterPro" id="IPR052514">
    <property type="entry name" value="SAM-dependent_MTase"/>
</dbReference>
<evidence type="ECO:0000313" key="3">
    <source>
        <dbReference type="Proteomes" id="UP000198970"/>
    </source>
</evidence>
<dbReference type="GO" id="GO:0008168">
    <property type="term" value="F:methyltransferase activity"/>
    <property type="evidence" value="ECO:0007669"/>
    <property type="project" value="UniProtKB-KW"/>
</dbReference>
<dbReference type="Pfam" id="PF05050">
    <property type="entry name" value="Methyltransf_21"/>
    <property type="match status" value="1"/>
</dbReference>
<dbReference type="InterPro" id="IPR029063">
    <property type="entry name" value="SAM-dependent_MTases_sf"/>
</dbReference>
<dbReference type="PANTHER" id="PTHR34203">
    <property type="entry name" value="METHYLTRANSFERASE, FKBM FAMILY PROTEIN"/>
    <property type="match status" value="1"/>
</dbReference>
<dbReference type="PANTHER" id="PTHR34203:SF15">
    <property type="entry name" value="SLL1173 PROTEIN"/>
    <property type="match status" value="1"/>
</dbReference>
<dbReference type="RefSeq" id="WP_157724428.1">
    <property type="nucleotide sequence ID" value="NZ_LT630003.1"/>
</dbReference>
<gene>
    <name evidence="2" type="ORF">SAMN02745906_3203</name>
</gene>
<dbReference type="InterPro" id="IPR006342">
    <property type="entry name" value="FkbM_mtfrase"/>
</dbReference>
<keyword evidence="2" id="KW-0808">Transferase</keyword>
<dbReference type="NCBIfam" id="TIGR01444">
    <property type="entry name" value="fkbM_fam"/>
    <property type="match status" value="1"/>
</dbReference>
<dbReference type="Gene3D" id="3.40.50.150">
    <property type="entry name" value="Vaccinia Virus protein VP39"/>
    <property type="match status" value="1"/>
</dbReference>
<feature type="domain" description="Methyltransferase FkbM" evidence="1">
    <location>
        <begin position="209"/>
        <end position="356"/>
    </location>
</feature>
<evidence type="ECO:0000259" key="1">
    <source>
        <dbReference type="Pfam" id="PF05050"/>
    </source>
</evidence>
<organism evidence="2 3">
    <name type="scientific">Lacrimispora sphenoides JCM 1415</name>
    <dbReference type="NCBI Taxonomy" id="1297793"/>
    <lineage>
        <taxon>Bacteria</taxon>
        <taxon>Bacillati</taxon>
        <taxon>Bacillota</taxon>
        <taxon>Clostridia</taxon>
        <taxon>Lachnospirales</taxon>
        <taxon>Lachnospiraceae</taxon>
        <taxon>Lacrimispora</taxon>
    </lineage>
</organism>
<dbReference type="GO" id="GO:0032259">
    <property type="term" value="P:methylation"/>
    <property type="evidence" value="ECO:0007669"/>
    <property type="project" value="UniProtKB-KW"/>
</dbReference>
<keyword evidence="2" id="KW-0489">Methyltransferase</keyword>
<keyword evidence="3" id="KW-1185">Reference proteome</keyword>
<accession>A0ABY1CDD6</accession>